<dbReference type="PANTHER" id="PTHR43591:SF78">
    <property type="entry name" value="SLR0407 PROTEIN"/>
    <property type="match status" value="1"/>
</dbReference>
<accession>A0ABV3K0X6</accession>
<evidence type="ECO:0000313" key="3">
    <source>
        <dbReference type="Proteomes" id="UP001552594"/>
    </source>
</evidence>
<dbReference type="GO" id="GO:0032259">
    <property type="term" value="P:methylation"/>
    <property type="evidence" value="ECO:0007669"/>
    <property type="project" value="UniProtKB-KW"/>
</dbReference>
<keyword evidence="3" id="KW-1185">Reference proteome</keyword>
<dbReference type="InterPro" id="IPR013216">
    <property type="entry name" value="Methyltransf_11"/>
</dbReference>
<keyword evidence="2" id="KW-0489">Methyltransferase</keyword>
<dbReference type="Gene3D" id="3.40.50.150">
    <property type="entry name" value="Vaccinia Virus protein VP39"/>
    <property type="match status" value="1"/>
</dbReference>
<dbReference type="EMBL" id="JBFAUK010000016">
    <property type="protein sequence ID" value="MEV5508806.1"/>
    <property type="molecule type" value="Genomic_DNA"/>
</dbReference>
<sequence length="270" mass="29878">MGDFYVPHAFSNIDAHPHPVRLVNSLFRLRSEPFFVSYKQRLRHLLRAQAGQRFLDVGAGTGDAARELADESGAQVVACDLSRIMCAEMKHIGLRKAAVADSHHLPFKGAAFDGAWADRVLQHVEDPDVALDEMLRVIRPGGRIVVCDPDTATQALNIEDHRLAAKVLSLRQTAGIRHGTFARRVPGLLTARGLLDVEVEPHTLVVRSKRTIDDTMGVRDWADVFADRGYLDRSEARRFNALVDDAIEGGQFLYSVTYFLTSATVPAIGR</sequence>
<dbReference type="InterPro" id="IPR029063">
    <property type="entry name" value="SAM-dependent_MTases_sf"/>
</dbReference>
<reference evidence="2 3" key="1">
    <citation type="submission" date="2024-06" db="EMBL/GenBank/DDBJ databases">
        <title>The Natural Products Discovery Center: Release of the First 8490 Sequenced Strains for Exploring Actinobacteria Biosynthetic Diversity.</title>
        <authorList>
            <person name="Kalkreuter E."/>
            <person name="Kautsar S.A."/>
            <person name="Yang D."/>
            <person name="Bader C.D."/>
            <person name="Teijaro C.N."/>
            <person name="Fluegel L."/>
            <person name="Davis C.M."/>
            <person name="Simpson J.R."/>
            <person name="Lauterbach L."/>
            <person name="Steele A.D."/>
            <person name="Gui C."/>
            <person name="Meng S."/>
            <person name="Li G."/>
            <person name="Viehrig K."/>
            <person name="Ye F."/>
            <person name="Su P."/>
            <person name="Kiefer A.F."/>
            <person name="Nichols A."/>
            <person name="Cepeda A.J."/>
            <person name="Yan W."/>
            <person name="Fan B."/>
            <person name="Jiang Y."/>
            <person name="Adhikari A."/>
            <person name="Zheng C.-J."/>
            <person name="Schuster L."/>
            <person name="Cowan T.M."/>
            <person name="Smanski M.J."/>
            <person name="Chevrette M.G."/>
            <person name="De Carvalho L.P.S."/>
            <person name="Shen B."/>
        </authorList>
    </citation>
    <scope>NUCLEOTIDE SEQUENCE [LARGE SCALE GENOMIC DNA]</scope>
    <source>
        <strain evidence="2 3">NPDC052347</strain>
    </source>
</reference>
<evidence type="ECO:0000259" key="1">
    <source>
        <dbReference type="Pfam" id="PF08241"/>
    </source>
</evidence>
<dbReference type="Proteomes" id="UP001552594">
    <property type="component" value="Unassembled WGS sequence"/>
</dbReference>
<dbReference type="PANTHER" id="PTHR43591">
    <property type="entry name" value="METHYLTRANSFERASE"/>
    <property type="match status" value="1"/>
</dbReference>
<dbReference type="SUPFAM" id="SSF53335">
    <property type="entry name" value="S-adenosyl-L-methionine-dependent methyltransferases"/>
    <property type="match status" value="1"/>
</dbReference>
<feature type="domain" description="Methyltransferase type 11" evidence="1">
    <location>
        <begin position="55"/>
        <end position="146"/>
    </location>
</feature>
<dbReference type="Pfam" id="PF08241">
    <property type="entry name" value="Methyltransf_11"/>
    <property type="match status" value="1"/>
</dbReference>
<gene>
    <name evidence="2" type="ORF">AB0L16_20545</name>
</gene>
<name>A0ABV3K0X6_STRON</name>
<proteinExistence type="predicted"/>
<dbReference type="RefSeq" id="WP_109284635.1">
    <property type="nucleotide sequence ID" value="NZ_JBFAUK010000016.1"/>
</dbReference>
<dbReference type="GO" id="GO:0008168">
    <property type="term" value="F:methyltransferase activity"/>
    <property type="evidence" value="ECO:0007669"/>
    <property type="project" value="UniProtKB-KW"/>
</dbReference>
<comment type="caution">
    <text evidence="2">The sequence shown here is derived from an EMBL/GenBank/DDBJ whole genome shotgun (WGS) entry which is preliminary data.</text>
</comment>
<protein>
    <submittedName>
        <fullName evidence="2">Methyltransferase domain-containing protein</fullName>
    </submittedName>
</protein>
<dbReference type="CDD" id="cd02440">
    <property type="entry name" value="AdoMet_MTases"/>
    <property type="match status" value="1"/>
</dbReference>
<keyword evidence="2" id="KW-0808">Transferase</keyword>
<organism evidence="2 3">
    <name type="scientific">Streptomyces orinoci</name>
    <name type="common">Streptoverticillium orinoci</name>
    <dbReference type="NCBI Taxonomy" id="67339"/>
    <lineage>
        <taxon>Bacteria</taxon>
        <taxon>Bacillati</taxon>
        <taxon>Actinomycetota</taxon>
        <taxon>Actinomycetes</taxon>
        <taxon>Kitasatosporales</taxon>
        <taxon>Streptomycetaceae</taxon>
        <taxon>Streptomyces</taxon>
    </lineage>
</organism>
<evidence type="ECO:0000313" key="2">
    <source>
        <dbReference type="EMBL" id="MEV5508806.1"/>
    </source>
</evidence>